<dbReference type="RefSeq" id="WP_106687291.1">
    <property type="nucleotide sequence ID" value="NZ_CAXQEU010000067.1"/>
</dbReference>
<protein>
    <submittedName>
        <fullName evidence="1">SRPBCC family protein</fullName>
    </submittedName>
</protein>
<gene>
    <name evidence="1" type="ORF">OOZ35_01515</name>
</gene>
<accession>A0ABT4RWG8</accession>
<organism evidence="1 2">
    <name type="scientific">Mesoflavibacter profundi</name>
    <dbReference type="NCBI Taxonomy" id="2708110"/>
    <lineage>
        <taxon>Bacteria</taxon>
        <taxon>Pseudomonadati</taxon>
        <taxon>Bacteroidota</taxon>
        <taxon>Flavobacteriia</taxon>
        <taxon>Flavobacteriales</taxon>
        <taxon>Flavobacteriaceae</taxon>
        <taxon>Mesoflavibacter</taxon>
    </lineage>
</organism>
<reference evidence="1" key="1">
    <citation type="submission" date="2022-11" db="EMBL/GenBank/DDBJ databases">
        <title>Refractory cell wall polysaccharides provide important carbon source for microbial heterotrophs in the hadal ocean.</title>
        <authorList>
            <person name="Zhu X."/>
        </authorList>
    </citation>
    <scope>NUCLEOTIDE SEQUENCE</scope>
    <source>
        <strain evidence="1">MTRN7</strain>
    </source>
</reference>
<evidence type="ECO:0000313" key="1">
    <source>
        <dbReference type="EMBL" id="MDA0176168.1"/>
    </source>
</evidence>
<name>A0ABT4RWG8_9FLAO</name>
<keyword evidence="2" id="KW-1185">Reference proteome</keyword>
<dbReference type="EMBL" id="JAPFGC010000002">
    <property type="protein sequence ID" value="MDA0176168.1"/>
    <property type="molecule type" value="Genomic_DNA"/>
</dbReference>
<dbReference type="CDD" id="cd07812">
    <property type="entry name" value="SRPBCC"/>
    <property type="match status" value="1"/>
</dbReference>
<dbReference type="Proteomes" id="UP001149142">
    <property type="component" value="Unassembled WGS sequence"/>
</dbReference>
<dbReference type="InterPro" id="IPR023393">
    <property type="entry name" value="START-like_dom_sf"/>
</dbReference>
<evidence type="ECO:0000313" key="2">
    <source>
        <dbReference type="Proteomes" id="UP001149142"/>
    </source>
</evidence>
<dbReference type="SUPFAM" id="SSF55961">
    <property type="entry name" value="Bet v1-like"/>
    <property type="match status" value="1"/>
</dbReference>
<comment type="caution">
    <text evidence="1">The sequence shown here is derived from an EMBL/GenBank/DDBJ whole genome shotgun (WGS) entry which is preliminary data.</text>
</comment>
<proteinExistence type="predicted"/>
<sequence>MKYTTQIQIDKPIDTCFALIENIDHLKHWQSGLHSVEHISGTPRQVGAILQLNYLFDRQYLTLTETLTFKEKNKALHFNFDTKGIHNIQENYFEATDSNTTIWTCNNEFIPTSLSTRLMLLLIPRAFKKQTKKYLADFKNYAEQGISVKED</sequence>
<dbReference type="Gene3D" id="3.30.530.20">
    <property type="match status" value="1"/>
</dbReference>